<protein>
    <submittedName>
        <fullName evidence="3">Xaa-Pro dipeptidase</fullName>
        <ecNumber evidence="3">3.4.13.9</ecNumber>
    </submittedName>
</protein>
<sequence length="386" mass="43415">MSPAAHSQHPDNKEVQARITKLQQQLLRQELDFYLCHEPANIFYLSNFANFVHERPFLLLIPSAGQPIFIAPKLELEHVKSRVVIDLEYAEYLEFPATIGNNWYDRLADHVQEHHRIGVESQCPLSVYRALAGTAIQSDMVEELRAIKSEFEIQRIQYCCDLLTLGHQTLLDMAYPGQLPLLIHKEVSSQLMQKLLLENPAANLINSKFNAVTQVGAMSGDPHNFREVFASLNEGGPNVTIVQGLANGYGAELERTFFIDRIPEAAQKPFEAMLEARRLAYDLLKPGQCMADIDHQVNQRLRALGYGDNLLHRTGHSFGVTDHEGPFLAEGYEKEIKANMVFSIEPGIYIPGVGGFRFSDTVLITKDGFRKMTSAPESLEQLIVKG</sequence>
<dbReference type="AlphaFoldDB" id="A0A7X0MXA9"/>
<dbReference type="InterPro" id="IPR050659">
    <property type="entry name" value="Peptidase_M24B"/>
</dbReference>
<feature type="domain" description="Creatinase N-terminal" evidence="2">
    <location>
        <begin position="18"/>
        <end position="135"/>
    </location>
</feature>
<dbReference type="InterPro" id="IPR000587">
    <property type="entry name" value="Creatinase_N"/>
</dbReference>
<evidence type="ECO:0000313" key="3">
    <source>
        <dbReference type="EMBL" id="MBB6520712.1"/>
    </source>
</evidence>
<reference evidence="3 4" key="1">
    <citation type="submission" date="2020-08" db="EMBL/GenBank/DDBJ databases">
        <title>Genomic Encyclopedia of Type Strains, Phase IV (KMG-IV): sequencing the most valuable type-strain genomes for metagenomic binning, comparative biology and taxonomic classification.</title>
        <authorList>
            <person name="Goeker M."/>
        </authorList>
    </citation>
    <scope>NUCLEOTIDE SEQUENCE [LARGE SCALE GENOMIC DNA]</scope>
    <source>
        <strain evidence="3 4">DSM 22368</strain>
    </source>
</reference>
<dbReference type="PANTHER" id="PTHR46112">
    <property type="entry name" value="AMINOPEPTIDASE"/>
    <property type="match status" value="1"/>
</dbReference>
<comment type="caution">
    <text evidence="3">The sequence shown here is derived from an EMBL/GenBank/DDBJ whole genome shotgun (WGS) entry which is preliminary data.</text>
</comment>
<dbReference type="InterPro" id="IPR000994">
    <property type="entry name" value="Pept_M24"/>
</dbReference>
<evidence type="ECO:0000313" key="4">
    <source>
        <dbReference type="Proteomes" id="UP000528457"/>
    </source>
</evidence>
<dbReference type="EC" id="3.4.13.9" evidence="3"/>
<evidence type="ECO:0000259" key="2">
    <source>
        <dbReference type="Pfam" id="PF01321"/>
    </source>
</evidence>
<evidence type="ECO:0000259" key="1">
    <source>
        <dbReference type="Pfam" id="PF00557"/>
    </source>
</evidence>
<dbReference type="Pfam" id="PF01321">
    <property type="entry name" value="Creatinase_N"/>
    <property type="match status" value="1"/>
</dbReference>
<dbReference type="InterPro" id="IPR029149">
    <property type="entry name" value="Creatin/AminoP/Spt16_N"/>
</dbReference>
<dbReference type="EMBL" id="JACHHT010000001">
    <property type="protein sequence ID" value="MBB6520712.1"/>
    <property type="molecule type" value="Genomic_DNA"/>
</dbReference>
<proteinExistence type="predicted"/>
<name>A0A7X0MXA9_9GAMM</name>
<dbReference type="InterPro" id="IPR036005">
    <property type="entry name" value="Creatinase/aminopeptidase-like"/>
</dbReference>
<dbReference type="RefSeq" id="WP_166850442.1">
    <property type="nucleotide sequence ID" value="NZ_JAAONY010000001.1"/>
</dbReference>
<dbReference type="GO" id="GO:0102009">
    <property type="term" value="F:proline dipeptidase activity"/>
    <property type="evidence" value="ECO:0007669"/>
    <property type="project" value="UniProtKB-EC"/>
</dbReference>
<keyword evidence="4" id="KW-1185">Reference proteome</keyword>
<dbReference type="PANTHER" id="PTHR46112:SF2">
    <property type="entry name" value="XAA-PRO AMINOPEPTIDASE P-RELATED"/>
    <property type="match status" value="1"/>
</dbReference>
<gene>
    <name evidence="3" type="ORF">HNR48_000990</name>
</gene>
<dbReference type="Pfam" id="PF00557">
    <property type="entry name" value="Peptidase_M24"/>
    <property type="match status" value="1"/>
</dbReference>
<organism evidence="3 4">
    <name type="scientific">Pseudoteredinibacter isoporae</name>
    <dbReference type="NCBI Taxonomy" id="570281"/>
    <lineage>
        <taxon>Bacteria</taxon>
        <taxon>Pseudomonadati</taxon>
        <taxon>Pseudomonadota</taxon>
        <taxon>Gammaproteobacteria</taxon>
        <taxon>Cellvibrionales</taxon>
        <taxon>Cellvibrionaceae</taxon>
        <taxon>Pseudoteredinibacter</taxon>
    </lineage>
</organism>
<dbReference type="CDD" id="cd01066">
    <property type="entry name" value="APP_MetAP"/>
    <property type="match status" value="1"/>
</dbReference>
<keyword evidence="3" id="KW-0378">Hydrolase</keyword>
<dbReference type="Gene3D" id="3.90.230.10">
    <property type="entry name" value="Creatinase/methionine aminopeptidase superfamily"/>
    <property type="match status" value="1"/>
</dbReference>
<feature type="domain" description="Peptidase M24" evidence="1">
    <location>
        <begin position="155"/>
        <end position="366"/>
    </location>
</feature>
<dbReference type="Proteomes" id="UP000528457">
    <property type="component" value="Unassembled WGS sequence"/>
</dbReference>
<keyword evidence="3" id="KW-0224">Dipeptidase</keyword>
<keyword evidence="3" id="KW-0645">Protease</keyword>
<accession>A0A7X0MXA9</accession>
<dbReference type="SUPFAM" id="SSF55920">
    <property type="entry name" value="Creatinase/aminopeptidase"/>
    <property type="match status" value="1"/>
</dbReference>
<dbReference type="InParanoid" id="A0A7X0MXA9"/>
<dbReference type="Gene3D" id="3.40.350.10">
    <property type="entry name" value="Creatinase/prolidase N-terminal domain"/>
    <property type="match status" value="1"/>
</dbReference>
<dbReference type="SUPFAM" id="SSF53092">
    <property type="entry name" value="Creatinase/prolidase N-terminal domain"/>
    <property type="match status" value="1"/>
</dbReference>